<feature type="region of interest" description="Disordered" evidence="1">
    <location>
        <begin position="108"/>
        <end position="182"/>
    </location>
</feature>
<feature type="region of interest" description="Disordered" evidence="1">
    <location>
        <begin position="339"/>
        <end position="548"/>
    </location>
</feature>
<feature type="compositionally biased region" description="Polar residues" evidence="1">
    <location>
        <begin position="464"/>
        <end position="475"/>
    </location>
</feature>
<feature type="compositionally biased region" description="Polar residues" evidence="1">
    <location>
        <begin position="587"/>
        <end position="596"/>
    </location>
</feature>
<feature type="compositionally biased region" description="Low complexity" evidence="1">
    <location>
        <begin position="9"/>
        <end position="22"/>
    </location>
</feature>
<feature type="region of interest" description="Disordered" evidence="1">
    <location>
        <begin position="611"/>
        <end position="648"/>
    </location>
</feature>
<dbReference type="OrthoDB" id="49680at2759"/>
<sequence>MEKATTRASSSQKSPCKQQQRSITRPSKKMSDEDILDRADSFLSPKSVQDDFDRTLLERKLQRVEKKLQKCGQDHPDFSLIQKKIDSYKKRLASPDTLKANITLQDTVESGTDHSHPASVSTQTPTAFAPLAGGDDGASPKSTSTSQRRSSDRDRRFGKNKPRTSSDVVPASPNTNHESFTTLSTMCSPTELNESYVSLDPFSPYAMSVSSVKKQHKQAIPPPPLEQATSRTGDNVAGSELYCKVFQQQDNNETIQVGFIVLDASSKQTFAHAREVIMEELVPDMIPEDMQWKFVVPALGKVSQKQERLFGPLICNSTHDGELGTLQQPLTLVIVETNESTSKERKDSESTIVTSTASRSLEENVVMEQNDLARKRQTSGQQSDPSMESHMKQQGTMQEASIPTKICQEPSAAVEEVPVRAAQKEDESTPDEIPPVKRSWTILKQPMVPKSPEKQGDVDEEVENGNTNTNSSATKKSVDRSYLIGYNRPEVFDPPPRSHQNSESSSSYRSPPSGYSPRKPRGTKVTEVMNRFQPKQTDRNESLLSTADSIDSTKPFVMVADPKLEEQCKETYKEAQGVPRTIETSDESQTQPETTITSKLQGFTRRFWKPKEVAQKSLDPNDLQEENILNLEDEQEEQTPADDAGSIVDVKSDVKSLTAKEQNDPLPEADDVETCFAAEQVVEDYKDDPEVFSVEKDDDDEVHATVSEEVDEIIPVERKVTKRLIMLVTLYSGNREIMPKQKRAISMLETCRIPPKIVDGSDPANKQVRNELFEIAETRGVYPLFFIEERDEANVRATPNVTFLGTFETIEKLKDEETLGDILKVE</sequence>
<feature type="region of interest" description="Disordered" evidence="1">
    <location>
        <begin position="1"/>
        <end position="51"/>
    </location>
</feature>
<gene>
    <name evidence="2" type="ORF">IV203_010875</name>
</gene>
<evidence type="ECO:0000313" key="3">
    <source>
        <dbReference type="Proteomes" id="UP000693970"/>
    </source>
</evidence>
<feature type="compositionally biased region" description="Basic and acidic residues" evidence="1">
    <location>
        <begin position="29"/>
        <end position="40"/>
    </location>
</feature>
<evidence type="ECO:0000313" key="2">
    <source>
        <dbReference type="EMBL" id="KAG7351515.1"/>
    </source>
</evidence>
<proteinExistence type="predicted"/>
<dbReference type="EMBL" id="JAGRRH010000018">
    <property type="protein sequence ID" value="KAG7351515.1"/>
    <property type="molecule type" value="Genomic_DNA"/>
</dbReference>
<evidence type="ECO:0000256" key="1">
    <source>
        <dbReference type="SAM" id="MobiDB-lite"/>
    </source>
</evidence>
<keyword evidence="3" id="KW-1185">Reference proteome</keyword>
<protein>
    <submittedName>
        <fullName evidence="2">Uncharacterized protein</fullName>
    </submittedName>
</protein>
<accession>A0A9K3KWX2</accession>
<dbReference type="Proteomes" id="UP000693970">
    <property type="component" value="Unassembled WGS sequence"/>
</dbReference>
<feature type="region of interest" description="Disordered" evidence="1">
    <location>
        <begin position="571"/>
        <end position="596"/>
    </location>
</feature>
<comment type="caution">
    <text evidence="2">The sequence shown here is derived from an EMBL/GenBank/DDBJ whole genome shotgun (WGS) entry which is preliminary data.</text>
</comment>
<dbReference type="AlphaFoldDB" id="A0A9K3KWX2"/>
<feature type="compositionally biased region" description="Acidic residues" evidence="1">
    <location>
        <begin position="631"/>
        <end position="640"/>
    </location>
</feature>
<organism evidence="2 3">
    <name type="scientific">Nitzschia inconspicua</name>
    <dbReference type="NCBI Taxonomy" id="303405"/>
    <lineage>
        <taxon>Eukaryota</taxon>
        <taxon>Sar</taxon>
        <taxon>Stramenopiles</taxon>
        <taxon>Ochrophyta</taxon>
        <taxon>Bacillariophyta</taxon>
        <taxon>Bacillariophyceae</taxon>
        <taxon>Bacillariophycidae</taxon>
        <taxon>Bacillariales</taxon>
        <taxon>Bacillariaceae</taxon>
        <taxon>Nitzschia</taxon>
    </lineage>
</organism>
<feature type="compositionally biased region" description="Polar residues" evidence="1">
    <location>
        <begin position="378"/>
        <end position="401"/>
    </location>
</feature>
<reference evidence="2" key="2">
    <citation type="submission" date="2021-04" db="EMBL/GenBank/DDBJ databases">
        <authorList>
            <person name="Podell S."/>
        </authorList>
    </citation>
    <scope>NUCLEOTIDE SEQUENCE</scope>
    <source>
        <strain evidence="2">Hildebrandi</strain>
    </source>
</reference>
<feature type="compositionally biased region" description="Polar residues" evidence="1">
    <location>
        <begin position="350"/>
        <end position="359"/>
    </location>
</feature>
<name>A0A9K3KWX2_9STRA</name>
<reference evidence="2" key="1">
    <citation type="journal article" date="2021" name="Sci. Rep.">
        <title>Diploid genomic architecture of Nitzschia inconspicua, an elite biomass production diatom.</title>
        <authorList>
            <person name="Oliver A."/>
            <person name="Podell S."/>
            <person name="Pinowska A."/>
            <person name="Traller J.C."/>
            <person name="Smith S.R."/>
            <person name="McClure R."/>
            <person name="Beliaev A."/>
            <person name="Bohutskyi P."/>
            <person name="Hill E.A."/>
            <person name="Rabines A."/>
            <person name="Zheng H."/>
            <person name="Allen L.Z."/>
            <person name="Kuo A."/>
            <person name="Grigoriev I.V."/>
            <person name="Allen A.E."/>
            <person name="Hazlebeck D."/>
            <person name="Allen E.E."/>
        </authorList>
    </citation>
    <scope>NUCLEOTIDE SEQUENCE</scope>
    <source>
        <strain evidence="2">Hildebrandi</strain>
    </source>
</reference>
<feature type="compositionally biased region" description="Polar residues" evidence="1">
    <location>
        <begin position="163"/>
        <end position="182"/>
    </location>
</feature>
<feature type="compositionally biased region" description="Low complexity" evidence="1">
    <location>
        <begin position="498"/>
        <end position="517"/>
    </location>
</feature>